<keyword evidence="1" id="KW-0175">Coiled coil</keyword>
<dbReference type="Gene3D" id="1.10.287.1060">
    <property type="entry name" value="ESAT-6-like"/>
    <property type="match status" value="1"/>
</dbReference>
<dbReference type="Pfam" id="PF03357">
    <property type="entry name" value="Snf7"/>
    <property type="match status" value="1"/>
</dbReference>
<dbReference type="GO" id="GO:0009898">
    <property type="term" value="C:cytoplasmic side of plasma membrane"/>
    <property type="evidence" value="ECO:0007669"/>
    <property type="project" value="TreeGrafter"/>
</dbReference>
<dbReference type="GO" id="GO:0005771">
    <property type="term" value="C:multivesicular body"/>
    <property type="evidence" value="ECO:0007669"/>
    <property type="project" value="TreeGrafter"/>
</dbReference>
<evidence type="ECO:0000313" key="3">
    <source>
        <dbReference type="EMBL" id="KAG2226816.1"/>
    </source>
</evidence>
<name>A0A8H7SEI1_9FUNG</name>
<dbReference type="PANTHER" id="PTHR22761">
    <property type="entry name" value="CHARGED MULTIVESICULAR BODY PROTEIN"/>
    <property type="match status" value="1"/>
</dbReference>
<dbReference type="GO" id="GO:0000815">
    <property type="term" value="C:ESCRT III complex"/>
    <property type="evidence" value="ECO:0007669"/>
    <property type="project" value="TreeGrafter"/>
</dbReference>
<keyword evidence="4" id="KW-1185">Reference proteome</keyword>
<dbReference type="OrthoDB" id="10250120at2759"/>
<reference evidence="3 4" key="1">
    <citation type="submission" date="2020-12" db="EMBL/GenBank/DDBJ databases">
        <title>Metabolic potential, ecology and presence of endohyphal bacteria is reflected in genomic diversity of Mucoromycotina.</title>
        <authorList>
            <person name="Muszewska A."/>
            <person name="Okrasinska A."/>
            <person name="Steczkiewicz K."/>
            <person name="Drgas O."/>
            <person name="Orlowska M."/>
            <person name="Perlinska-Lenart U."/>
            <person name="Aleksandrzak-Piekarczyk T."/>
            <person name="Szatraj K."/>
            <person name="Zielenkiewicz U."/>
            <person name="Pilsyk S."/>
            <person name="Malc E."/>
            <person name="Mieczkowski P."/>
            <person name="Kruszewska J.S."/>
            <person name="Biernat P."/>
            <person name="Pawlowska J."/>
        </authorList>
    </citation>
    <scope>NUCLEOTIDE SEQUENCE [LARGE SCALE GENOMIC DNA]</scope>
    <source>
        <strain evidence="3 4">CBS 142.35</strain>
    </source>
</reference>
<sequence length="506" mass="57537">MASKRNSRLQAYLSCQYIDFDLNNPTKRLTSLYSDFSKLAILNQYGYDANVSYWKSLILDCNMQGLLGSNNYRLVFNANELPDQFLRPGIGKPLALDSVVNEMIQSGDIITLKQFNEVYALPTTKSSSWYSWFMQKSQQWLLPSYYGSHADDESYVVIPTIKEIAKGILRSYIEEPSTNSSASTLLTFNDFRSRYGTDGERSLTDGDIWLLLRYMHSELGVALADDVQGYGATHVVIKFPYKNQVGMQATTIDQQDRAIVSIRTTCSALHSQVDELQQKAEEYTLSAKEHYAEGRKSQALYAFKKKKHLLEILDRRLKSLETMETLLMKIEASQNDLQVVQAFNIGADALRSILSNQNLSVDTVDEAMLNVQQAFQDQKEVEDAIVDGVDQANRLNIEEDDEDLEKELAELEEQEQEQQKRMLFLQNEQEQEQRPVREISPPPRHITQSAPPPSPAESELARINDIFGKLKKVQSPPSKIPSAALASTKKFDRHPVEEERQLEPAI</sequence>
<dbReference type="Proteomes" id="UP000646827">
    <property type="component" value="Unassembled WGS sequence"/>
</dbReference>
<dbReference type="GO" id="GO:0032511">
    <property type="term" value="P:late endosome to vacuole transport via multivesicular body sorting pathway"/>
    <property type="evidence" value="ECO:0007669"/>
    <property type="project" value="TreeGrafter"/>
</dbReference>
<accession>A0A8H7SEI1</accession>
<evidence type="ECO:0000256" key="2">
    <source>
        <dbReference type="SAM" id="MobiDB-lite"/>
    </source>
</evidence>
<gene>
    <name evidence="3" type="ORF">INT45_005781</name>
</gene>
<organism evidence="3 4">
    <name type="scientific">Circinella minor</name>
    <dbReference type="NCBI Taxonomy" id="1195481"/>
    <lineage>
        <taxon>Eukaryota</taxon>
        <taxon>Fungi</taxon>
        <taxon>Fungi incertae sedis</taxon>
        <taxon>Mucoromycota</taxon>
        <taxon>Mucoromycotina</taxon>
        <taxon>Mucoromycetes</taxon>
        <taxon>Mucorales</taxon>
        <taxon>Lichtheimiaceae</taxon>
        <taxon>Circinella</taxon>
    </lineage>
</organism>
<comment type="caution">
    <text evidence="3">The sequence shown here is derived from an EMBL/GenBank/DDBJ whole genome shotgun (WGS) entry which is preliminary data.</text>
</comment>
<dbReference type="PANTHER" id="PTHR22761:SF96">
    <property type="entry name" value="BCDNA.GH08385"/>
    <property type="match status" value="1"/>
</dbReference>
<dbReference type="InterPro" id="IPR005024">
    <property type="entry name" value="Snf7_fam"/>
</dbReference>
<dbReference type="GO" id="GO:0006900">
    <property type="term" value="P:vesicle budding from membrane"/>
    <property type="evidence" value="ECO:0007669"/>
    <property type="project" value="TreeGrafter"/>
</dbReference>
<dbReference type="Pfam" id="PF25880">
    <property type="entry name" value="WHD_CHMP7_1st"/>
    <property type="match status" value="1"/>
</dbReference>
<feature type="region of interest" description="Disordered" evidence="2">
    <location>
        <begin position="426"/>
        <end position="506"/>
    </location>
</feature>
<evidence type="ECO:0000313" key="4">
    <source>
        <dbReference type="Proteomes" id="UP000646827"/>
    </source>
</evidence>
<feature type="compositionally biased region" description="Pro residues" evidence="2">
    <location>
        <begin position="440"/>
        <end position="455"/>
    </location>
</feature>
<protein>
    <recommendedName>
        <fullName evidence="5">Charged multivesicular body protein 7</fullName>
    </recommendedName>
</protein>
<dbReference type="AlphaFoldDB" id="A0A8H7SEI1"/>
<dbReference type="EMBL" id="JAEPRB010000013">
    <property type="protein sequence ID" value="KAG2226816.1"/>
    <property type="molecule type" value="Genomic_DNA"/>
</dbReference>
<proteinExistence type="predicted"/>
<feature type="compositionally biased region" description="Basic and acidic residues" evidence="2">
    <location>
        <begin position="489"/>
        <end position="506"/>
    </location>
</feature>
<feature type="coiled-coil region" evidence="1">
    <location>
        <begin position="266"/>
        <end position="293"/>
    </location>
</feature>
<evidence type="ECO:0008006" key="5">
    <source>
        <dbReference type="Google" id="ProtNLM"/>
    </source>
</evidence>
<evidence type="ECO:0000256" key="1">
    <source>
        <dbReference type="SAM" id="Coils"/>
    </source>
</evidence>